<name>A0ACC1D765_9NEOP</name>
<sequence>MDDNAKINPTMSQPGYQPENPPPYAAGQPHYYGHPPPPGPYGPPLIGAAVIPTVVPMVVGTQMSPKPTPLTCRSCNAQIVTRVEIRSTTKTHLFALLLCLFGCWPCVCIPYCMDSCNNAEHYCPNCNSYIGSYQS</sequence>
<protein>
    <submittedName>
        <fullName evidence="1">Uncharacterized protein</fullName>
    </submittedName>
</protein>
<evidence type="ECO:0000313" key="2">
    <source>
        <dbReference type="Proteomes" id="UP000824533"/>
    </source>
</evidence>
<proteinExistence type="predicted"/>
<dbReference type="Proteomes" id="UP000824533">
    <property type="component" value="Linkage Group LG08"/>
</dbReference>
<comment type="caution">
    <text evidence="1">The sequence shown here is derived from an EMBL/GenBank/DDBJ whole genome shotgun (WGS) entry which is preliminary data.</text>
</comment>
<reference evidence="1 2" key="1">
    <citation type="journal article" date="2021" name="Front. Genet.">
        <title>Chromosome-Level Genome Assembly Reveals Significant Gene Expansion in the Toll and IMD Signaling Pathways of Dendrolimus kikuchii.</title>
        <authorList>
            <person name="Zhou J."/>
            <person name="Wu P."/>
            <person name="Xiong Z."/>
            <person name="Liu N."/>
            <person name="Zhao N."/>
            <person name="Ji M."/>
            <person name="Qiu Y."/>
            <person name="Yang B."/>
        </authorList>
    </citation>
    <scope>NUCLEOTIDE SEQUENCE [LARGE SCALE GENOMIC DNA]</scope>
    <source>
        <strain evidence="1">Ann1</strain>
    </source>
</reference>
<organism evidence="1 2">
    <name type="scientific">Dendrolimus kikuchii</name>
    <dbReference type="NCBI Taxonomy" id="765133"/>
    <lineage>
        <taxon>Eukaryota</taxon>
        <taxon>Metazoa</taxon>
        <taxon>Ecdysozoa</taxon>
        <taxon>Arthropoda</taxon>
        <taxon>Hexapoda</taxon>
        <taxon>Insecta</taxon>
        <taxon>Pterygota</taxon>
        <taxon>Neoptera</taxon>
        <taxon>Endopterygota</taxon>
        <taxon>Lepidoptera</taxon>
        <taxon>Glossata</taxon>
        <taxon>Ditrysia</taxon>
        <taxon>Bombycoidea</taxon>
        <taxon>Lasiocampidae</taxon>
        <taxon>Dendrolimus</taxon>
    </lineage>
</organism>
<evidence type="ECO:0000313" key="1">
    <source>
        <dbReference type="EMBL" id="KAJ0179227.1"/>
    </source>
</evidence>
<keyword evidence="2" id="KW-1185">Reference proteome</keyword>
<accession>A0ACC1D765</accession>
<dbReference type="EMBL" id="CM034394">
    <property type="protein sequence ID" value="KAJ0179227.1"/>
    <property type="molecule type" value="Genomic_DNA"/>
</dbReference>
<gene>
    <name evidence="1" type="ORF">K1T71_004939</name>
</gene>